<gene>
    <name evidence="4" type="ORF">H9894_10280</name>
</gene>
<keyword evidence="2" id="KW-1133">Transmembrane helix</keyword>
<sequence>MEVFSIFATLSLVDLVSGPLDRIRGAMGGVNASVASLGQRMGNLALAMAPVALAAGAMIGAFGLAASKAMAFESAMADVRKVVNFDTAAEFDAMNKSVMDMAGRIPMAADGIAAIIAAAGQSGIAKQDLAEFAEQAAKMGVAFDLTGDQAGKMMADWRAGMGLTLPQVYSLADAVNHLSNNMNATAPALGEVIQRVGAVAMTCGLGATQVAALGAAFLSAGAGPEIAATALKNFTGALVRGTAMSKSQAEAFKAIGFEATQLAKDMQTDAQGTIFKVLEALAQKPKELQVSLLSEMFGQESIGAIAPLLKNMDNLRQAFGLVGDAANYAGSMQNEFDVRSKTTENALQLLSNRLTNLAIAVGNAFLPAIGGAASVLGGFVDILRAAAETKVGQAILQIAGAFGTALAAVTALSAAMWFFSAVGPMITKVLLPVKAALLGLSAPVLAVIAALGLLYAAWRTNFGGMADYLSDAWQKITLTVRGVLAVFQNLKDGSGEIRGELATQIKASGLTGLVTTISRVVYRIQALFRGFRDALSASFERIQVIFLPLRMAVAELMQTLGGLFGLFTGNEITSATSSWEAFGATLGELAGGVLEGLAQAFAWVIEGIQQFATIIGYALGWVSSLCSGLFTLTGATSAANDSADPTSWAALGKMLGVVLASVAAVRVGLVAYRGIVMAVSVATKAFAAAQMIVNAALRMSPIGLVITLITALAAAAGYLMSRWDDISAWWSELWDGIGAALDNAWDAITGALSGLGASILAGLQSAWTGVTGWLSGAAKTVAAALSGAWDSAVEGLSGFGTSILAGLQVAWASVIDWLSGAAEAVVATLLSAWTGIGELTATAWAGVTESVSGAWSSIIEGISSFGASLLAGVSEAWNSVRSFFDGLNLYESGARLLGTFIEGIMSRVSALVETVSGALSRVRSYLPFSDAHEGPLSQLTLSGSRLMTTLAEGVKAGSSSLVSTVGGALSSVGNRIQSWWSGQKLEGNPAVSAIGVQPVPALPAMQVPQPQMPAVPPLEVGVAPIPAIAGPQLPDVPAMQVPQPQMPTVPPLEVGVAPIPAIAAPTAPEVPDMQLPRIEAPQIDIPQVATPAMAPADEGFPADQNRAGTDNQSITIYGDIHLPNVKDFQGFMDQLKAAMQEEISPMEGMA</sequence>
<keyword evidence="2" id="KW-0472">Membrane</keyword>
<feature type="transmembrane region" description="Helical" evidence="2">
    <location>
        <begin position="699"/>
        <end position="720"/>
    </location>
</feature>
<reference evidence="4" key="1">
    <citation type="journal article" date="2021" name="PeerJ">
        <title>Extensive microbial diversity within the chicken gut microbiome revealed by metagenomics and culture.</title>
        <authorList>
            <person name="Gilroy R."/>
            <person name="Ravi A."/>
            <person name="Getino M."/>
            <person name="Pursley I."/>
            <person name="Horton D.L."/>
            <person name="Alikhan N.F."/>
            <person name="Baker D."/>
            <person name="Gharbi K."/>
            <person name="Hall N."/>
            <person name="Watson M."/>
            <person name="Adriaenssens E.M."/>
            <person name="Foster-Nyarko E."/>
            <person name="Jarju S."/>
            <person name="Secka A."/>
            <person name="Antonio M."/>
            <person name="Oren A."/>
            <person name="Chaudhuri R.R."/>
            <person name="La Ragione R."/>
            <person name="Hildebrand F."/>
            <person name="Pallen M.J."/>
        </authorList>
    </citation>
    <scope>NUCLEOTIDE SEQUENCE</scope>
    <source>
        <strain evidence="4">ChiHecec2B26-446</strain>
    </source>
</reference>
<feature type="transmembrane region" description="Helical" evidence="2">
    <location>
        <begin position="438"/>
        <end position="458"/>
    </location>
</feature>
<keyword evidence="1" id="KW-1188">Viral release from host cell</keyword>
<dbReference type="Proteomes" id="UP000886752">
    <property type="component" value="Unassembled WGS sequence"/>
</dbReference>
<dbReference type="InterPro" id="IPR010090">
    <property type="entry name" value="Phage_tape_meas"/>
</dbReference>
<evidence type="ECO:0000313" key="5">
    <source>
        <dbReference type="Proteomes" id="UP000886752"/>
    </source>
</evidence>
<dbReference type="AlphaFoldDB" id="A0A9D1PXS2"/>
<proteinExistence type="predicted"/>
<feature type="transmembrane region" description="Helical" evidence="2">
    <location>
        <begin position="41"/>
        <end position="66"/>
    </location>
</feature>
<feature type="domain" description="Phage tail tape measure protein" evidence="3">
    <location>
        <begin position="96"/>
        <end position="298"/>
    </location>
</feature>
<dbReference type="EMBL" id="DXHV01000083">
    <property type="protein sequence ID" value="HIW01554.1"/>
    <property type="molecule type" value="Genomic_DNA"/>
</dbReference>
<evidence type="ECO:0000259" key="3">
    <source>
        <dbReference type="Pfam" id="PF10145"/>
    </source>
</evidence>
<name>A0A9D1PXS2_9BACT</name>
<evidence type="ECO:0000256" key="1">
    <source>
        <dbReference type="ARBA" id="ARBA00022612"/>
    </source>
</evidence>
<accession>A0A9D1PXS2</accession>
<organism evidence="4 5">
    <name type="scientific">Candidatus Desulfovibrio intestinipullorum</name>
    <dbReference type="NCBI Taxonomy" id="2838536"/>
    <lineage>
        <taxon>Bacteria</taxon>
        <taxon>Pseudomonadati</taxon>
        <taxon>Thermodesulfobacteriota</taxon>
        <taxon>Desulfovibrionia</taxon>
        <taxon>Desulfovibrionales</taxon>
        <taxon>Desulfovibrionaceae</taxon>
        <taxon>Desulfovibrio</taxon>
    </lineage>
</organism>
<dbReference type="NCBIfam" id="TIGR01760">
    <property type="entry name" value="tape_meas_TP901"/>
    <property type="match status" value="1"/>
</dbReference>
<dbReference type="Pfam" id="PF10145">
    <property type="entry name" value="PhageMin_Tail"/>
    <property type="match status" value="1"/>
</dbReference>
<comment type="caution">
    <text evidence="4">The sequence shown here is derived from an EMBL/GenBank/DDBJ whole genome shotgun (WGS) entry which is preliminary data.</text>
</comment>
<protein>
    <submittedName>
        <fullName evidence="4">Phage tail tape measure protein</fullName>
    </submittedName>
</protein>
<dbReference type="PANTHER" id="PTHR37813:SF1">
    <property type="entry name" value="FELS-2 PROPHAGE PROTEIN"/>
    <property type="match status" value="1"/>
</dbReference>
<feature type="transmembrane region" description="Helical" evidence="2">
    <location>
        <begin position="647"/>
        <end position="667"/>
    </location>
</feature>
<keyword evidence="2" id="KW-0812">Transmembrane</keyword>
<dbReference type="PANTHER" id="PTHR37813">
    <property type="entry name" value="FELS-2 PROPHAGE PROTEIN"/>
    <property type="match status" value="1"/>
</dbReference>
<feature type="transmembrane region" description="Helical" evidence="2">
    <location>
        <begin position="394"/>
        <end position="418"/>
    </location>
</feature>
<reference evidence="4" key="2">
    <citation type="submission" date="2021-04" db="EMBL/GenBank/DDBJ databases">
        <authorList>
            <person name="Gilroy R."/>
        </authorList>
    </citation>
    <scope>NUCLEOTIDE SEQUENCE</scope>
    <source>
        <strain evidence="4">ChiHecec2B26-446</strain>
    </source>
</reference>
<feature type="transmembrane region" description="Helical" evidence="2">
    <location>
        <begin position="614"/>
        <end position="635"/>
    </location>
</feature>
<evidence type="ECO:0000256" key="2">
    <source>
        <dbReference type="SAM" id="Phobius"/>
    </source>
</evidence>
<evidence type="ECO:0000313" key="4">
    <source>
        <dbReference type="EMBL" id="HIW01554.1"/>
    </source>
</evidence>